<evidence type="ECO:0000313" key="1">
    <source>
        <dbReference type="EMBL" id="CAD7261960.1"/>
    </source>
</evidence>
<reference evidence="1" key="1">
    <citation type="submission" date="2020-11" db="EMBL/GenBank/DDBJ databases">
        <authorList>
            <person name="Tran Van P."/>
        </authorList>
    </citation>
    <scope>NUCLEOTIDE SEQUENCE</scope>
</reference>
<dbReference type="AlphaFoldDB" id="A0A7R9G1C3"/>
<sequence length="68" mass="7269">MSSTAQGAYYSSPTAYLVLTDSSQLTSDSQHLGHDGLFLLPATLLHSGGGSWSLAVFRHKIKCQRCLG</sequence>
<organism evidence="1">
    <name type="scientific">Timema shepardi</name>
    <name type="common">Walking stick</name>
    <dbReference type="NCBI Taxonomy" id="629360"/>
    <lineage>
        <taxon>Eukaryota</taxon>
        <taxon>Metazoa</taxon>
        <taxon>Ecdysozoa</taxon>
        <taxon>Arthropoda</taxon>
        <taxon>Hexapoda</taxon>
        <taxon>Insecta</taxon>
        <taxon>Pterygota</taxon>
        <taxon>Neoptera</taxon>
        <taxon>Polyneoptera</taxon>
        <taxon>Phasmatodea</taxon>
        <taxon>Timematodea</taxon>
        <taxon>Timematoidea</taxon>
        <taxon>Timematidae</taxon>
        <taxon>Timema</taxon>
    </lineage>
</organism>
<protein>
    <submittedName>
        <fullName evidence="1">Uncharacterized protein</fullName>
    </submittedName>
</protein>
<proteinExistence type="predicted"/>
<accession>A0A7R9G1C3</accession>
<name>A0A7R9G1C3_TIMSH</name>
<dbReference type="EMBL" id="OC002526">
    <property type="protein sequence ID" value="CAD7261960.1"/>
    <property type="molecule type" value="Genomic_DNA"/>
</dbReference>
<gene>
    <name evidence="1" type="ORF">TSIB3V08_LOCUS6079</name>
</gene>